<name>A0A2C6L8E6_9APIC</name>
<reference evidence="1 2" key="1">
    <citation type="journal article" date="2017" name="Int. J. Parasitol.">
        <title>The genome of the protozoan parasite Cystoisospora suis and a reverse vaccinology approach to identify vaccine candidates.</title>
        <authorList>
            <person name="Palmieri N."/>
            <person name="Shrestha A."/>
            <person name="Ruttkowski B."/>
            <person name="Beck T."/>
            <person name="Vogl C."/>
            <person name="Tomley F."/>
            <person name="Blake D.P."/>
            <person name="Joachim A."/>
        </authorList>
    </citation>
    <scope>NUCLEOTIDE SEQUENCE [LARGE SCALE GENOMIC DNA]</scope>
    <source>
        <strain evidence="1 2">Wien I</strain>
    </source>
</reference>
<protein>
    <submittedName>
        <fullName evidence="1">Uncharacterized protein</fullName>
    </submittedName>
</protein>
<proteinExistence type="predicted"/>
<dbReference type="RefSeq" id="XP_067925267.1">
    <property type="nucleotide sequence ID" value="XM_068062760.1"/>
</dbReference>
<dbReference type="EMBL" id="MIGC01001069">
    <property type="protein sequence ID" value="PHJ23592.1"/>
    <property type="molecule type" value="Genomic_DNA"/>
</dbReference>
<comment type="caution">
    <text evidence="1">The sequence shown here is derived from an EMBL/GenBank/DDBJ whole genome shotgun (WGS) entry which is preliminary data.</text>
</comment>
<dbReference type="Proteomes" id="UP000221165">
    <property type="component" value="Unassembled WGS sequence"/>
</dbReference>
<accession>A0A2C6L8E6</accession>
<dbReference type="VEuPathDB" id="ToxoDB:CSUI_002560"/>
<evidence type="ECO:0000313" key="2">
    <source>
        <dbReference type="Proteomes" id="UP000221165"/>
    </source>
</evidence>
<evidence type="ECO:0000313" key="1">
    <source>
        <dbReference type="EMBL" id="PHJ23592.1"/>
    </source>
</evidence>
<keyword evidence="2" id="KW-1185">Reference proteome</keyword>
<dbReference type="GeneID" id="94425971"/>
<organism evidence="1 2">
    <name type="scientific">Cystoisospora suis</name>
    <dbReference type="NCBI Taxonomy" id="483139"/>
    <lineage>
        <taxon>Eukaryota</taxon>
        <taxon>Sar</taxon>
        <taxon>Alveolata</taxon>
        <taxon>Apicomplexa</taxon>
        <taxon>Conoidasida</taxon>
        <taxon>Coccidia</taxon>
        <taxon>Eucoccidiorida</taxon>
        <taxon>Eimeriorina</taxon>
        <taxon>Sarcocystidae</taxon>
        <taxon>Cystoisospora</taxon>
    </lineage>
</organism>
<sequence length="61" mass="7069">MLHFPIPKEERARRLFVLSLLKALFLHSFGPFFSPNDTFFSTMQRGEHQPKLSFSPSDLSS</sequence>
<dbReference type="AlphaFoldDB" id="A0A2C6L8E6"/>
<gene>
    <name evidence="1" type="ORF">CSUI_002560</name>
</gene>
<feature type="non-terminal residue" evidence="1">
    <location>
        <position position="61"/>
    </location>
</feature>